<dbReference type="GO" id="GO:0016747">
    <property type="term" value="F:acyltransferase activity, transferring groups other than amino-acyl groups"/>
    <property type="evidence" value="ECO:0007669"/>
    <property type="project" value="InterPro"/>
</dbReference>
<dbReference type="eggNOG" id="COG1670">
    <property type="taxonomic scope" value="Bacteria"/>
</dbReference>
<dbReference type="EMBL" id="BASZ01000004">
    <property type="protein sequence ID" value="GAD48954.1"/>
    <property type="molecule type" value="Genomic_DNA"/>
</dbReference>
<dbReference type="InterPro" id="IPR051531">
    <property type="entry name" value="N-acetyltransferase"/>
</dbReference>
<dbReference type="SUPFAM" id="SSF55729">
    <property type="entry name" value="Acyl-CoA N-acyltransferases (Nat)"/>
    <property type="match status" value="1"/>
</dbReference>
<organism evidence="2 3">
    <name type="scientific">Caenibius tardaugens NBRC 16725</name>
    <dbReference type="NCBI Taxonomy" id="1219035"/>
    <lineage>
        <taxon>Bacteria</taxon>
        <taxon>Pseudomonadati</taxon>
        <taxon>Pseudomonadota</taxon>
        <taxon>Alphaproteobacteria</taxon>
        <taxon>Sphingomonadales</taxon>
        <taxon>Erythrobacteraceae</taxon>
        <taxon>Caenibius</taxon>
    </lineage>
</organism>
<reference evidence="2 3" key="1">
    <citation type="submission" date="2013-09" db="EMBL/GenBank/DDBJ databases">
        <title>Whole genome shotgun sequence of Novosphingobium tardaugens NBRC 16725.</title>
        <authorList>
            <person name="Isaki S."/>
            <person name="Hosoyama A."/>
            <person name="Tsuchikane K."/>
            <person name="Katsumata H."/>
            <person name="Ando Y."/>
            <person name="Yamazaki S."/>
            <person name="Fujita N."/>
        </authorList>
    </citation>
    <scope>NUCLEOTIDE SEQUENCE [LARGE SCALE GENOMIC DNA]</scope>
    <source>
        <strain evidence="2 3">NBRC 16725</strain>
    </source>
</reference>
<dbReference type="Proteomes" id="UP000016568">
    <property type="component" value="Unassembled WGS sequence"/>
</dbReference>
<dbReference type="KEGG" id="ntd:EGO55_08455"/>
<keyword evidence="3" id="KW-1185">Reference proteome</keyword>
<dbReference type="InterPro" id="IPR016181">
    <property type="entry name" value="Acyl_CoA_acyltransferase"/>
</dbReference>
<gene>
    <name evidence="2" type="ORF">NT2_04_03670</name>
</gene>
<proteinExistence type="predicted"/>
<evidence type="ECO:0000313" key="3">
    <source>
        <dbReference type="Proteomes" id="UP000016568"/>
    </source>
</evidence>
<feature type="domain" description="N-acetyltransferase" evidence="1">
    <location>
        <begin position="10"/>
        <end position="156"/>
    </location>
</feature>
<dbReference type="RefSeq" id="WP_021689861.1">
    <property type="nucleotide sequence ID" value="NZ_BASZ01000004.1"/>
</dbReference>
<name>U2ZUA3_9SPHN</name>
<accession>U2ZUA3</accession>
<dbReference type="InterPro" id="IPR000182">
    <property type="entry name" value="GNAT_dom"/>
</dbReference>
<evidence type="ECO:0000259" key="1">
    <source>
        <dbReference type="Pfam" id="PF13302"/>
    </source>
</evidence>
<sequence length="195" mass="22307">MVEFRRETPRLVLRDWREADWAHLFEHTNTPAVMRWLGGVMDEAGKIKARERLESYRRDHGFTLWVVERREDGGALAGEWLGFCGLKRSNIAGGPIGDMEIGWRLREDAWGAGYAREAAEESLRIGFEEWDAPHILALTVEGNTASWGLMRRLGMQPRTDLDFASSEFDAESGMIIVYAITRREWDVLGSPPEQK</sequence>
<dbReference type="PANTHER" id="PTHR43792">
    <property type="entry name" value="GNAT FAMILY, PUTATIVE (AFU_ORTHOLOGUE AFUA_3G00765)-RELATED-RELATED"/>
    <property type="match status" value="1"/>
</dbReference>
<keyword evidence="2" id="KW-0808">Transferase</keyword>
<dbReference type="Pfam" id="PF13302">
    <property type="entry name" value="Acetyltransf_3"/>
    <property type="match status" value="1"/>
</dbReference>
<dbReference type="Gene3D" id="3.40.630.30">
    <property type="match status" value="1"/>
</dbReference>
<dbReference type="PANTHER" id="PTHR43792:SF1">
    <property type="entry name" value="N-ACETYLTRANSFERASE DOMAIN-CONTAINING PROTEIN"/>
    <property type="match status" value="1"/>
</dbReference>
<dbReference type="AlphaFoldDB" id="U2ZUA3"/>
<comment type="caution">
    <text evidence="2">The sequence shown here is derived from an EMBL/GenBank/DDBJ whole genome shotgun (WGS) entry which is preliminary data.</text>
</comment>
<dbReference type="OrthoDB" id="6293260at2"/>
<evidence type="ECO:0000313" key="2">
    <source>
        <dbReference type="EMBL" id="GAD48954.1"/>
    </source>
</evidence>
<protein>
    <submittedName>
        <fullName evidence="2">Putative acetyltransferase</fullName>
    </submittedName>
</protein>